<proteinExistence type="predicted"/>
<accession>A0A518CXS0</accession>
<evidence type="ECO:0000313" key="1">
    <source>
        <dbReference type="EMBL" id="QDU84023.1"/>
    </source>
</evidence>
<name>A0A518CXS0_9BACT</name>
<protein>
    <submittedName>
        <fullName evidence="1">Uncharacterized protein</fullName>
    </submittedName>
</protein>
<dbReference type="RefSeq" id="WP_145184791.1">
    <property type="nucleotide sequence ID" value="NZ_CP036290.1"/>
</dbReference>
<dbReference type="EMBL" id="CP036290">
    <property type="protein sequence ID" value="QDU84023.1"/>
    <property type="molecule type" value="Genomic_DNA"/>
</dbReference>
<keyword evidence="2" id="KW-1185">Reference proteome</keyword>
<gene>
    <name evidence="1" type="ORF">Pla163_11240</name>
</gene>
<dbReference type="AlphaFoldDB" id="A0A518CXS0"/>
<organism evidence="1 2">
    <name type="scientific">Rohdeia mirabilis</name>
    <dbReference type="NCBI Taxonomy" id="2528008"/>
    <lineage>
        <taxon>Bacteria</taxon>
        <taxon>Pseudomonadati</taxon>
        <taxon>Planctomycetota</taxon>
        <taxon>Planctomycetia</taxon>
        <taxon>Planctomycetia incertae sedis</taxon>
        <taxon>Rohdeia</taxon>
    </lineage>
</organism>
<evidence type="ECO:0000313" key="2">
    <source>
        <dbReference type="Proteomes" id="UP000319342"/>
    </source>
</evidence>
<dbReference type="Proteomes" id="UP000319342">
    <property type="component" value="Chromosome"/>
</dbReference>
<reference evidence="1 2" key="1">
    <citation type="submission" date="2019-02" db="EMBL/GenBank/DDBJ databases">
        <title>Deep-cultivation of Planctomycetes and their phenomic and genomic characterization uncovers novel biology.</title>
        <authorList>
            <person name="Wiegand S."/>
            <person name="Jogler M."/>
            <person name="Boedeker C."/>
            <person name="Pinto D."/>
            <person name="Vollmers J."/>
            <person name="Rivas-Marin E."/>
            <person name="Kohn T."/>
            <person name="Peeters S.H."/>
            <person name="Heuer A."/>
            <person name="Rast P."/>
            <person name="Oberbeckmann S."/>
            <person name="Bunk B."/>
            <person name="Jeske O."/>
            <person name="Meyerdierks A."/>
            <person name="Storesund J.E."/>
            <person name="Kallscheuer N."/>
            <person name="Luecker S."/>
            <person name="Lage O.M."/>
            <person name="Pohl T."/>
            <person name="Merkel B.J."/>
            <person name="Hornburger P."/>
            <person name="Mueller R.-W."/>
            <person name="Bruemmer F."/>
            <person name="Labrenz M."/>
            <person name="Spormann A.M."/>
            <person name="Op den Camp H."/>
            <person name="Overmann J."/>
            <person name="Amann R."/>
            <person name="Jetten M.S.M."/>
            <person name="Mascher T."/>
            <person name="Medema M.H."/>
            <person name="Devos D.P."/>
            <person name="Kaster A.-K."/>
            <person name="Ovreas L."/>
            <person name="Rohde M."/>
            <person name="Galperin M.Y."/>
            <person name="Jogler C."/>
        </authorList>
    </citation>
    <scope>NUCLEOTIDE SEQUENCE [LARGE SCALE GENOMIC DNA]</scope>
    <source>
        <strain evidence="1 2">Pla163</strain>
    </source>
</reference>
<sequence>MDQGMYLIESTTAVVFVAIGGAEDEEMGLGLWAEAWLWLRGSEDVQAVRIAVADPLQLPNRVDPVDFLFRRAGAWAANQATAARRVLDRSVCRPVVDEDGPSGLIATLLELAIDAPRLVERIEATTRWHDLEGAVDEAQAYAEEVAVLAMGGGG</sequence>